<name>A0A2G8KGF2_STIJA</name>
<feature type="compositionally biased region" description="Pro residues" evidence="1">
    <location>
        <begin position="25"/>
        <end position="47"/>
    </location>
</feature>
<dbReference type="STRING" id="307972.A0A2G8KGF2"/>
<dbReference type="Proteomes" id="UP000230750">
    <property type="component" value="Unassembled WGS sequence"/>
</dbReference>
<dbReference type="Gene3D" id="3.40.50.300">
    <property type="entry name" value="P-loop containing nucleotide triphosphate hydrolases"/>
    <property type="match status" value="1"/>
</dbReference>
<proteinExistence type="predicted"/>
<sequence>MGNRLGKSKRPAAKQTGQSSRSTHRPPPSPPPPPPSPPVPSASPPVTSPEGQSLSMEEMKKIYLAALKNIYKEQYDAVQPVPYIKDRLYCVDRVFVEGGIQVLAGDGRFHGPDESWRRLKSYKNIFTDSELRTTRRILEGEPGYGKSTLTLQLAYDWCNGVKDSPLYGIENLIVLKLRQMGNIKKIDRAIKMFLLSKEPRIRRIDVNKIMESFSSTVIILDGYDEYPDRDNDAGNDVGQIIRFTKLQDVDVTLTTRYLPKDYSKSKTKRVKLTGFDEISRDEYIRKAVTGPNDEAAIDKIKRALKENVLLDDLCQVPLFFVMFSHMTHESDIFQKFNTLTDFFMYMIKCFHDHQKNKSLDVNTYPYIIRFETHYEELCQIAFEGLNKAQQQIMWERDVMCERLGQALYAHYVAIGILVEEAVFVATDGQMKIMVRFYHKLFCEWYASYVLIDVVSEAKTTAELSRALRYLDPFDLQYLYRFACGINGSVGSKIIDYLKSRKDGDKFAILCILEKSGGVDDIKETVRELCSKRVDISQEDSKLLQRSTVQLLQIASSHDFHVSIMNNGYDT</sequence>
<feature type="region of interest" description="Disordered" evidence="1">
    <location>
        <begin position="1"/>
        <end position="54"/>
    </location>
</feature>
<dbReference type="PANTHER" id="PTHR46312:SF2">
    <property type="entry name" value="NUCLEOTIDE-BINDING OLIGOMERIZATION DOMAIN-CONTAINING PROTEIN 2-LIKE"/>
    <property type="match status" value="1"/>
</dbReference>
<dbReference type="PANTHER" id="PTHR46312">
    <property type="entry name" value="NACHT DOMAIN-CONTAINING PROTEIN"/>
    <property type="match status" value="1"/>
</dbReference>
<accession>A0A2G8KGF2</accession>
<dbReference type="InterPro" id="IPR027417">
    <property type="entry name" value="P-loop_NTPase"/>
</dbReference>
<comment type="caution">
    <text evidence="3">The sequence shown here is derived from an EMBL/GenBank/DDBJ whole genome shotgun (WGS) entry which is preliminary data.</text>
</comment>
<keyword evidence="4" id="KW-1185">Reference proteome</keyword>
<evidence type="ECO:0000313" key="4">
    <source>
        <dbReference type="Proteomes" id="UP000230750"/>
    </source>
</evidence>
<dbReference type="AlphaFoldDB" id="A0A2G8KGF2"/>
<dbReference type="InterPro" id="IPR007111">
    <property type="entry name" value="NACHT_NTPase"/>
</dbReference>
<organism evidence="3 4">
    <name type="scientific">Stichopus japonicus</name>
    <name type="common">Sea cucumber</name>
    <dbReference type="NCBI Taxonomy" id="307972"/>
    <lineage>
        <taxon>Eukaryota</taxon>
        <taxon>Metazoa</taxon>
        <taxon>Echinodermata</taxon>
        <taxon>Eleutherozoa</taxon>
        <taxon>Echinozoa</taxon>
        <taxon>Holothuroidea</taxon>
        <taxon>Aspidochirotacea</taxon>
        <taxon>Aspidochirotida</taxon>
        <taxon>Stichopodidae</taxon>
        <taxon>Apostichopus</taxon>
    </lineage>
</organism>
<evidence type="ECO:0000313" key="3">
    <source>
        <dbReference type="EMBL" id="PIK47081.1"/>
    </source>
</evidence>
<evidence type="ECO:0000259" key="2">
    <source>
        <dbReference type="Pfam" id="PF05729"/>
    </source>
</evidence>
<evidence type="ECO:0000256" key="1">
    <source>
        <dbReference type="SAM" id="MobiDB-lite"/>
    </source>
</evidence>
<dbReference type="OrthoDB" id="120976at2759"/>
<reference evidence="3 4" key="1">
    <citation type="journal article" date="2017" name="PLoS Biol.">
        <title>The sea cucumber genome provides insights into morphological evolution and visceral regeneration.</title>
        <authorList>
            <person name="Zhang X."/>
            <person name="Sun L."/>
            <person name="Yuan J."/>
            <person name="Sun Y."/>
            <person name="Gao Y."/>
            <person name="Zhang L."/>
            <person name="Li S."/>
            <person name="Dai H."/>
            <person name="Hamel J.F."/>
            <person name="Liu C."/>
            <person name="Yu Y."/>
            <person name="Liu S."/>
            <person name="Lin W."/>
            <person name="Guo K."/>
            <person name="Jin S."/>
            <person name="Xu P."/>
            <person name="Storey K.B."/>
            <person name="Huan P."/>
            <person name="Zhang T."/>
            <person name="Zhou Y."/>
            <person name="Zhang J."/>
            <person name="Lin C."/>
            <person name="Li X."/>
            <person name="Xing L."/>
            <person name="Huo D."/>
            <person name="Sun M."/>
            <person name="Wang L."/>
            <person name="Mercier A."/>
            <person name="Li F."/>
            <person name="Yang H."/>
            <person name="Xiang J."/>
        </authorList>
    </citation>
    <scope>NUCLEOTIDE SEQUENCE [LARGE SCALE GENOMIC DNA]</scope>
    <source>
        <strain evidence="3">Shaxun</strain>
        <tissue evidence="3">Muscle</tissue>
    </source>
</reference>
<feature type="domain" description="NACHT" evidence="2">
    <location>
        <begin position="137"/>
        <end position="287"/>
    </location>
</feature>
<gene>
    <name evidence="3" type="ORF">BSL78_16051</name>
</gene>
<feature type="compositionally biased region" description="Basic residues" evidence="1">
    <location>
        <begin position="1"/>
        <end position="12"/>
    </location>
</feature>
<dbReference type="EMBL" id="MRZV01000603">
    <property type="protein sequence ID" value="PIK47081.1"/>
    <property type="molecule type" value="Genomic_DNA"/>
</dbReference>
<protein>
    <recommendedName>
        <fullName evidence="2">NACHT domain-containing protein</fullName>
    </recommendedName>
</protein>
<dbReference type="Pfam" id="PF05729">
    <property type="entry name" value="NACHT"/>
    <property type="match status" value="1"/>
</dbReference>